<dbReference type="EMBL" id="VMHH01000015">
    <property type="protein sequence ID" value="TSJ70436.1"/>
    <property type="molecule type" value="Genomic_DNA"/>
</dbReference>
<comment type="caution">
    <text evidence="2">The sequence shown here is derived from an EMBL/GenBank/DDBJ whole genome shotgun (WGS) entry which is preliminary data.</text>
</comment>
<accession>A0ABY3DY11</accession>
<keyword evidence="1" id="KW-0732">Signal</keyword>
<evidence type="ECO:0000256" key="1">
    <source>
        <dbReference type="SAM" id="SignalP"/>
    </source>
</evidence>
<evidence type="ECO:0008006" key="4">
    <source>
        <dbReference type="Google" id="ProtNLM"/>
    </source>
</evidence>
<dbReference type="RefSeq" id="WP_154880670.1">
    <property type="nucleotide sequence ID" value="NZ_JAADJX010000001.1"/>
</dbReference>
<sequence>MTAIAALRRTALAAAGVFVATSLISPATAGADTNYVELVRVLNGNVKTMDCNALRTVVRGTGLADENTTRSQFVGNVNKAVGEDAALRLVAAPTVNTLGDRALECGVVKPDQATPLNQAIAMSSQMSSQAGLPEIRNLIPAVAAQ</sequence>
<keyword evidence="3" id="KW-1185">Reference proteome</keyword>
<evidence type="ECO:0000313" key="2">
    <source>
        <dbReference type="EMBL" id="TSJ70436.1"/>
    </source>
</evidence>
<reference evidence="2 3" key="1">
    <citation type="submission" date="2019-07" db="EMBL/GenBank/DDBJ databases">
        <title>Draft genome of Corynebacterium godavarianum and other related strains.</title>
        <authorList>
            <person name="Bernier A.-M."/>
            <person name="Bernard K."/>
        </authorList>
    </citation>
    <scope>NUCLEOTIDE SEQUENCE [LARGE SCALE GENOMIC DNA]</scope>
    <source>
        <strain evidence="2 3">LMG 29598</strain>
    </source>
</reference>
<proteinExistence type="predicted"/>
<organism evidence="2 3">
    <name type="scientific">Corynebacterium godavarianum</name>
    <dbReference type="NCBI Taxonomy" id="2054421"/>
    <lineage>
        <taxon>Bacteria</taxon>
        <taxon>Bacillati</taxon>
        <taxon>Actinomycetota</taxon>
        <taxon>Actinomycetes</taxon>
        <taxon>Mycobacteriales</taxon>
        <taxon>Corynebacteriaceae</taxon>
        <taxon>Corynebacterium</taxon>
    </lineage>
</organism>
<name>A0ABY3DY11_9CORY</name>
<dbReference type="Pfam" id="PF11565">
    <property type="entry name" value="PorB"/>
    <property type="match status" value="1"/>
</dbReference>
<dbReference type="InterPro" id="IPR021114">
    <property type="entry name" value="Porin_PorB/PorC"/>
</dbReference>
<feature type="signal peptide" evidence="1">
    <location>
        <begin position="1"/>
        <end position="29"/>
    </location>
</feature>
<evidence type="ECO:0000313" key="3">
    <source>
        <dbReference type="Proteomes" id="UP000320747"/>
    </source>
</evidence>
<gene>
    <name evidence="2" type="ORF">FPH17_11365</name>
</gene>
<feature type="chain" id="PRO_5045974697" description="Alpha helical Porin B" evidence="1">
    <location>
        <begin position="30"/>
        <end position="145"/>
    </location>
</feature>
<protein>
    <recommendedName>
        <fullName evidence="4">Alpha helical Porin B</fullName>
    </recommendedName>
</protein>
<dbReference type="Proteomes" id="UP000320747">
    <property type="component" value="Unassembled WGS sequence"/>
</dbReference>